<keyword evidence="1" id="KW-0548">Nucleotidyltransferase</keyword>
<gene>
    <name evidence="1" type="ORF">EPI10_025685</name>
</gene>
<name>A0A5B6W338_9ROSI</name>
<proteinExistence type="predicted"/>
<dbReference type="OrthoDB" id="693541at2759"/>
<protein>
    <submittedName>
        <fullName evidence="1">Reverse transcriptase</fullName>
    </submittedName>
</protein>
<sequence length="266" mass="30801">MVGRRKKEAFQNLKDRFKQRIDNWSTRHLSQGGKEVFIKAILQAILMYTMACFLLPKTLCADLESIIAKFRWQKGHGQRGIHWCTWNDLCIAKEQGGLGFRSLDQFNIALLAKQGLKSKIFSKFRFHPCVVSVWTVKGLLQDGLCWHIGKGDRISVWNDCWIPGVDINRSNDNANNTEIELVSDLIETTTRKWKNDLIQNTFPENTAQKILQIPLAEEEHEDFQVWRGEHSGEFTVRSAYKLLQEATMDPSALLIQTETKDFYRKL</sequence>
<accession>A0A5B6W338</accession>
<dbReference type="AlphaFoldDB" id="A0A5B6W338"/>
<reference evidence="2" key="1">
    <citation type="journal article" date="2019" name="Plant Biotechnol. J.">
        <title>Genome sequencing of the Australian wild diploid species Gossypium australe highlights disease resistance and delayed gland morphogenesis.</title>
        <authorList>
            <person name="Cai Y."/>
            <person name="Cai X."/>
            <person name="Wang Q."/>
            <person name="Wang P."/>
            <person name="Zhang Y."/>
            <person name="Cai C."/>
            <person name="Xu Y."/>
            <person name="Wang K."/>
            <person name="Zhou Z."/>
            <person name="Wang C."/>
            <person name="Geng S."/>
            <person name="Li B."/>
            <person name="Dong Q."/>
            <person name="Hou Y."/>
            <person name="Wang H."/>
            <person name="Ai P."/>
            <person name="Liu Z."/>
            <person name="Yi F."/>
            <person name="Sun M."/>
            <person name="An G."/>
            <person name="Cheng J."/>
            <person name="Zhang Y."/>
            <person name="Shi Q."/>
            <person name="Xie Y."/>
            <person name="Shi X."/>
            <person name="Chang Y."/>
            <person name="Huang F."/>
            <person name="Chen Y."/>
            <person name="Hong S."/>
            <person name="Mi L."/>
            <person name="Sun Q."/>
            <person name="Zhang L."/>
            <person name="Zhou B."/>
            <person name="Peng R."/>
            <person name="Zhang X."/>
            <person name="Liu F."/>
        </authorList>
    </citation>
    <scope>NUCLEOTIDE SEQUENCE [LARGE SCALE GENOMIC DNA]</scope>
    <source>
        <strain evidence="2">cv. PA1801</strain>
    </source>
</reference>
<evidence type="ECO:0000313" key="2">
    <source>
        <dbReference type="Proteomes" id="UP000325315"/>
    </source>
</evidence>
<keyword evidence="1" id="KW-0695">RNA-directed DNA polymerase</keyword>
<keyword evidence="1" id="KW-0808">Transferase</keyword>
<dbReference type="PANTHER" id="PTHR33116">
    <property type="entry name" value="REVERSE TRANSCRIPTASE ZINC-BINDING DOMAIN-CONTAINING PROTEIN-RELATED-RELATED"/>
    <property type="match status" value="1"/>
</dbReference>
<organism evidence="1 2">
    <name type="scientific">Gossypium australe</name>
    <dbReference type="NCBI Taxonomy" id="47621"/>
    <lineage>
        <taxon>Eukaryota</taxon>
        <taxon>Viridiplantae</taxon>
        <taxon>Streptophyta</taxon>
        <taxon>Embryophyta</taxon>
        <taxon>Tracheophyta</taxon>
        <taxon>Spermatophyta</taxon>
        <taxon>Magnoliopsida</taxon>
        <taxon>eudicotyledons</taxon>
        <taxon>Gunneridae</taxon>
        <taxon>Pentapetalae</taxon>
        <taxon>rosids</taxon>
        <taxon>malvids</taxon>
        <taxon>Malvales</taxon>
        <taxon>Malvaceae</taxon>
        <taxon>Malvoideae</taxon>
        <taxon>Gossypium</taxon>
    </lineage>
</organism>
<dbReference type="Proteomes" id="UP000325315">
    <property type="component" value="Unassembled WGS sequence"/>
</dbReference>
<keyword evidence="2" id="KW-1185">Reference proteome</keyword>
<dbReference type="PANTHER" id="PTHR33116:SF86">
    <property type="entry name" value="REVERSE TRANSCRIPTASE DOMAIN-CONTAINING PROTEIN"/>
    <property type="match status" value="1"/>
</dbReference>
<dbReference type="GO" id="GO:0003964">
    <property type="term" value="F:RNA-directed DNA polymerase activity"/>
    <property type="evidence" value="ECO:0007669"/>
    <property type="project" value="UniProtKB-KW"/>
</dbReference>
<comment type="caution">
    <text evidence="1">The sequence shown here is derived from an EMBL/GenBank/DDBJ whole genome shotgun (WGS) entry which is preliminary data.</text>
</comment>
<evidence type="ECO:0000313" key="1">
    <source>
        <dbReference type="EMBL" id="KAA3475512.1"/>
    </source>
</evidence>
<dbReference type="EMBL" id="SMMG02000005">
    <property type="protein sequence ID" value="KAA3475512.1"/>
    <property type="molecule type" value="Genomic_DNA"/>
</dbReference>